<dbReference type="AlphaFoldDB" id="D1QV45"/>
<name>D1QV45_9BACT</name>
<dbReference type="EMBL" id="ACUZ02000051">
    <property type="protein sequence ID" value="EFB30812.1"/>
    <property type="molecule type" value="Genomic_DNA"/>
</dbReference>
<evidence type="ECO:0000256" key="1">
    <source>
        <dbReference type="SAM" id="Phobius"/>
    </source>
</evidence>
<keyword evidence="1" id="KW-1133">Transmembrane helix</keyword>
<organism evidence="2 3">
    <name type="scientific">Segatella oris F0302</name>
    <dbReference type="NCBI Taxonomy" id="649760"/>
    <lineage>
        <taxon>Bacteria</taxon>
        <taxon>Pseudomonadati</taxon>
        <taxon>Bacteroidota</taxon>
        <taxon>Bacteroidia</taxon>
        <taxon>Bacteroidales</taxon>
        <taxon>Prevotellaceae</taxon>
        <taxon>Segatella</taxon>
    </lineage>
</organism>
<dbReference type="HOGENOM" id="CLU_3314771_0_0_10"/>
<evidence type="ECO:0000313" key="2">
    <source>
        <dbReference type="EMBL" id="EFB30812.1"/>
    </source>
</evidence>
<feature type="transmembrane region" description="Helical" evidence="1">
    <location>
        <begin position="12"/>
        <end position="36"/>
    </location>
</feature>
<keyword evidence="1" id="KW-0812">Transmembrane</keyword>
<comment type="caution">
    <text evidence="2">The sequence shown here is derived from an EMBL/GenBank/DDBJ whole genome shotgun (WGS) entry which is preliminary data.</text>
</comment>
<reference evidence="2 3" key="1">
    <citation type="submission" date="2009-11" db="EMBL/GenBank/DDBJ databases">
        <authorList>
            <person name="Weinstock G."/>
            <person name="Sodergren E."/>
            <person name="Clifton S."/>
            <person name="Fulton L."/>
            <person name="Fulton B."/>
            <person name="Courtney L."/>
            <person name="Fronick C."/>
            <person name="Harrison M."/>
            <person name="Strong C."/>
            <person name="Farmer C."/>
            <person name="Delahaunty K."/>
            <person name="Markovic C."/>
            <person name="Hall O."/>
            <person name="Minx P."/>
            <person name="Tomlinson C."/>
            <person name="Mitreva M."/>
            <person name="Nelson J."/>
            <person name="Hou S."/>
            <person name="Wollam A."/>
            <person name="Pepin K.H."/>
            <person name="Johnson M."/>
            <person name="Bhonagiri V."/>
            <person name="Nash W.E."/>
            <person name="Warren W."/>
            <person name="Chinwalla A."/>
            <person name="Mardis E.R."/>
            <person name="Wilson R.K."/>
        </authorList>
    </citation>
    <scope>NUCLEOTIDE SEQUENCE [LARGE SCALE GENOMIC DNA]</scope>
    <source>
        <strain evidence="2 3">F0302</strain>
    </source>
</reference>
<proteinExistence type="predicted"/>
<sequence>MHDVGVLDSSSFLFASSSVFLYFGVWLILQAIFFVLDVQ</sequence>
<dbReference type="Proteomes" id="UP000004079">
    <property type="component" value="Unassembled WGS sequence"/>
</dbReference>
<accession>D1QV45</accession>
<protein>
    <submittedName>
        <fullName evidence="2">Uncharacterized protein</fullName>
    </submittedName>
</protein>
<keyword evidence="1" id="KW-0472">Membrane</keyword>
<evidence type="ECO:0000313" key="3">
    <source>
        <dbReference type="Proteomes" id="UP000004079"/>
    </source>
</evidence>
<gene>
    <name evidence="2" type="ORF">HMPREF0971_02881</name>
</gene>